<protein>
    <submittedName>
        <fullName evidence="2">Uncharacterized protein</fullName>
    </submittedName>
</protein>
<dbReference type="KEGG" id="mrb:Mrub_0811"/>
<sequence length="54" mass="6019">MAGFRPIRYAPDGTPLAEIQWRDKGDYTVISGDLDEDGRYDAASTPCPPLWMAM</sequence>
<dbReference type="Proteomes" id="UP000006655">
    <property type="component" value="Chromosome"/>
</dbReference>
<evidence type="ECO:0000313" key="4">
    <source>
        <dbReference type="Proteomes" id="UP000013026"/>
    </source>
</evidence>
<proteinExistence type="predicted"/>
<dbReference type="EMBL" id="CP001743">
    <property type="protein sequence ID" value="ADD27576.1"/>
    <property type="molecule type" value="Genomic_DNA"/>
</dbReference>
<dbReference type="AlphaFoldDB" id="D3PPV0"/>
<reference evidence="2 4" key="3">
    <citation type="submission" date="2013-04" db="EMBL/GenBank/DDBJ databases">
        <authorList>
            <person name="Chin J."/>
            <person name="Alexander D.H."/>
            <person name="Marks P."/>
            <person name="Korlach J."/>
            <person name="Clum A."/>
            <person name="Copeland A."/>
        </authorList>
    </citation>
    <scope>NUCLEOTIDE SEQUENCE [LARGE SCALE GENOMIC DNA]</scope>
    <source>
        <strain evidence="4">ATCC 35948 / DSM 1279 / VKM B-1258 / 21</strain>
        <strain evidence="2">DSM 1279</strain>
    </source>
</reference>
<organism evidence="2 4">
    <name type="scientific">Meiothermus ruber (strain ATCC 35948 / DSM 1279 / VKM B-1258 / 21)</name>
    <name type="common">Thermus ruber</name>
    <dbReference type="NCBI Taxonomy" id="504728"/>
    <lineage>
        <taxon>Bacteria</taxon>
        <taxon>Thermotogati</taxon>
        <taxon>Deinococcota</taxon>
        <taxon>Deinococci</taxon>
        <taxon>Thermales</taxon>
        <taxon>Thermaceae</taxon>
        <taxon>Meiothermus</taxon>
    </lineage>
</organism>
<reference evidence="2" key="2">
    <citation type="submission" date="2013-04" db="EMBL/GenBank/DDBJ databases">
        <title>Non-Hybrid, Finished Microbial Genome Assemblies from Long-Read SMRT Sequencing Data.</title>
        <authorList>
            <person name="Klammer A."/>
            <person name="Drake J."/>
            <person name="Heiner C."/>
            <person name="Clum A."/>
            <person name="Copeland A."/>
            <person name="Huddleston J."/>
            <person name="Eichler E."/>
            <person name="Turner S.W."/>
        </authorList>
    </citation>
    <scope>NUCLEOTIDE SEQUENCE</scope>
    <source>
        <strain evidence="2">DSM 1279</strain>
    </source>
</reference>
<dbReference type="Proteomes" id="UP000013026">
    <property type="component" value="Chromosome"/>
</dbReference>
<gene>
    <name evidence="1" type="ordered locus">Mrub_0811</name>
    <name evidence="2" type="ORF">K649_03695</name>
</gene>
<evidence type="ECO:0000313" key="1">
    <source>
        <dbReference type="EMBL" id="ADD27576.1"/>
    </source>
</evidence>
<dbReference type="STRING" id="504728.K649_03695"/>
<reference evidence="1 3" key="1">
    <citation type="journal article" date="2010" name="Stand. Genomic Sci.">
        <title>Complete genome sequence of Meiothermus ruber type strain (21).</title>
        <authorList>
            <person name="Tindall B.J."/>
            <person name="Sikorski J."/>
            <person name="Lucas S."/>
            <person name="Goltsman E."/>
            <person name="Copeland A."/>
            <person name="Glavina Del Rio T."/>
            <person name="Nolan M."/>
            <person name="Tice H."/>
            <person name="Cheng J.F."/>
            <person name="Han C."/>
            <person name="Pitluck S."/>
            <person name="Liolios K."/>
            <person name="Ivanova N."/>
            <person name="Mavromatis K."/>
            <person name="Ovchinnikova G."/>
            <person name="Pati A."/>
            <person name="Fahnrich R."/>
            <person name="Goodwin L."/>
            <person name="Chen A."/>
            <person name="Palaniappan K."/>
            <person name="Land M."/>
            <person name="Hauser L."/>
            <person name="Chang Y.J."/>
            <person name="Jeffries C.D."/>
            <person name="Rohde M."/>
            <person name="Goker M."/>
            <person name="Woyke T."/>
            <person name="Bristow J."/>
            <person name="Eisen J.A."/>
            <person name="Markowitz V."/>
            <person name="Hugenholtz P."/>
            <person name="Kyrpides N.C."/>
            <person name="Klenk H.P."/>
            <person name="Lapidus A."/>
        </authorList>
    </citation>
    <scope>NUCLEOTIDE SEQUENCE [LARGE SCALE GENOMIC DNA]</scope>
    <source>
        <strain evidence="3">ATCC 35948 / DSM 1279 / VKM B-1258 / 21</strain>
        <strain evidence="1">DSM 1279</strain>
    </source>
</reference>
<name>D3PPV0_MEIRD</name>
<keyword evidence="3" id="KW-1185">Reference proteome</keyword>
<dbReference type="KEGG" id="mre:K649_03695"/>
<dbReference type="RefSeq" id="WP_013013095.1">
    <property type="nucleotide sequence ID" value="NC_013946.1"/>
</dbReference>
<dbReference type="PATRIC" id="fig|504728.9.peg.765"/>
<dbReference type="EMBL" id="CP005385">
    <property type="protein sequence ID" value="AGK04041.1"/>
    <property type="molecule type" value="Genomic_DNA"/>
</dbReference>
<evidence type="ECO:0000313" key="3">
    <source>
        <dbReference type="Proteomes" id="UP000006655"/>
    </source>
</evidence>
<accession>D3PPV0</accession>
<evidence type="ECO:0000313" key="2">
    <source>
        <dbReference type="EMBL" id="AGK04041.1"/>
    </source>
</evidence>